<evidence type="ECO:0000256" key="4">
    <source>
        <dbReference type="PROSITE-ProRule" id="PRU01006"/>
    </source>
</evidence>
<evidence type="ECO:0000256" key="1">
    <source>
        <dbReference type="ARBA" id="ARBA00004184"/>
    </source>
</evidence>
<keyword evidence="2" id="KW-0472">Membrane</keyword>
<dbReference type="InterPro" id="IPR019452">
    <property type="entry name" value="VPS39/TGF_beta_rcpt-assoc_1"/>
</dbReference>
<protein>
    <submittedName>
        <fullName evidence="6">Vam6/Vps39-like protein</fullName>
    </submittedName>
</protein>
<dbReference type="PANTHER" id="PTHR12894">
    <property type="entry name" value="CNH DOMAIN CONTAINING"/>
    <property type="match status" value="1"/>
</dbReference>
<dbReference type="Pfam" id="PF10366">
    <property type="entry name" value="Vps39_1"/>
    <property type="match status" value="1"/>
</dbReference>
<evidence type="ECO:0000313" key="6">
    <source>
        <dbReference type="EMBL" id="KAL1238118.1"/>
    </source>
</evidence>
<name>A0ABR3KGX3_TRISP</name>
<dbReference type="EMBL" id="JBEUSY010000330">
    <property type="protein sequence ID" value="KAL1238118.1"/>
    <property type="molecule type" value="Genomic_DNA"/>
</dbReference>
<comment type="subcellular location">
    <subcellularLocation>
        <location evidence="1">Endomembrane system</location>
        <topology evidence="1">Peripheral membrane protein</topology>
    </subcellularLocation>
</comment>
<dbReference type="InterPro" id="IPR000547">
    <property type="entry name" value="Clathrin_H-chain/VPS_repeat"/>
</dbReference>
<evidence type="ECO:0000259" key="5">
    <source>
        <dbReference type="PROSITE" id="PS50219"/>
    </source>
</evidence>
<dbReference type="InterPro" id="IPR032914">
    <property type="entry name" value="Vam6/VPS39/TRAP1"/>
</dbReference>
<keyword evidence="7" id="KW-1185">Reference proteome</keyword>
<gene>
    <name evidence="6" type="ORF">TSPI_11198</name>
</gene>
<feature type="repeat" description="CHCR" evidence="4">
    <location>
        <begin position="608"/>
        <end position="781"/>
    </location>
</feature>
<dbReference type="PROSITE" id="PS50236">
    <property type="entry name" value="CHCR"/>
    <property type="match status" value="1"/>
</dbReference>
<accession>A0ABR3KGX3</accession>
<comment type="similarity">
    <text evidence="3">Belongs to the VAM6/VPS39 family.</text>
</comment>
<evidence type="ECO:0000256" key="3">
    <source>
        <dbReference type="ARBA" id="ARBA00038201"/>
    </source>
</evidence>
<dbReference type="Pfam" id="PF00780">
    <property type="entry name" value="CNH"/>
    <property type="match status" value="1"/>
</dbReference>
<dbReference type="Pfam" id="PF10367">
    <property type="entry name" value="zf-Vps39_C"/>
    <property type="match status" value="1"/>
</dbReference>
<organism evidence="6 7">
    <name type="scientific">Trichinella spiralis</name>
    <name type="common">Trichina worm</name>
    <dbReference type="NCBI Taxonomy" id="6334"/>
    <lineage>
        <taxon>Eukaryota</taxon>
        <taxon>Metazoa</taxon>
        <taxon>Ecdysozoa</taxon>
        <taxon>Nematoda</taxon>
        <taxon>Enoplea</taxon>
        <taxon>Dorylaimia</taxon>
        <taxon>Trichinellida</taxon>
        <taxon>Trichinellidae</taxon>
        <taxon>Trichinella</taxon>
    </lineage>
</organism>
<reference evidence="6 7" key="1">
    <citation type="submission" date="2024-07" db="EMBL/GenBank/DDBJ databases">
        <title>Enhanced genomic and transcriptomic resources for Trichinella pseudospiralis and T. spiralis underpin the discovery of pronounced molecular differences between stages and species.</title>
        <authorList>
            <person name="Pasi K.K."/>
            <person name="La Rosa G."/>
            <person name="Gomez-Morales M.A."/>
            <person name="Tosini F."/>
            <person name="Sumanam S."/>
            <person name="Young N.D."/>
            <person name="Chang B.C."/>
            <person name="Robin G.B."/>
        </authorList>
    </citation>
    <scope>NUCLEOTIDE SEQUENCE [LARGE SCALE GENOMIC DNA]</scope>
    <source>
        <strain evidence="6">ISS534</strain>
    </source>
</reference>
<evidence type="ECO:0000313" key="7">
    <source>
        <dbReference type="Proteomes" id="UP001558632"/>
    </source>
</evidence>
<sequence>MFEAYSVTPVAQKLPLTVDSLTSHKHCVLAGTKSGFLLRYSARKSLTTSHHDSANLAEYDFQVCKTFSKKPVVQLKSLPMKNLLLSLTDNLVQVHDLTQATFPVISVVPKSKNATFFTTCLYQAECNGTEHCFDEGGSVLLVVVVRRRCQLYTLKGTEFVEFSVLPEVAFADTIRHVALLDSYMVAVVRDEYFHITLNGDKAGVTSGTVRSLFTISSTSKNSEPMISVLWNRRIFAVKRGDETFFLHDDGSLALNDGYENIHWSEIPSFIEYDRVYLLASLSKSIEIRSVKPSMLIQVIDMTKLKLITWSFRGCLYVLSNPASNQSDLYCLNGCENAKINLQYLIKEKKYELAVQVAESMINDRGIEREKRIRDVKNLYAFHLFTQRRFQEAFDIYSETRAEVLYVIGLFPDLLPEEIRKTITYPGNLPTDLPNSDMQAGISALTAYLSEIRTNIARNLDMQNKLKRGLATQVGDDAFKPTTNEEIKQMKNLLEIVDTTLLQCYLVNNDMLISSLLRLPDNSCNVVESENLLKKHHKYSELFLLYERKSMHRQALELLKEQADEGTLPDCLDRAVNYLQDLGMQHFDLILEYAKWISDKNADLCIKIFTEDSEAVRSLDRHRVLEFIQRECPEQAVTYLEHVIGNWHDDSEKLHCTLAKLYVKMVKGMYAIYNSEVPEGRVRDCRPPNLVHYENTLLAFLKRSNFYNPEMLLVQLPFNEMHEARALIFEKLGRHEQVLAIYANMLGDFEKAEQYCHQYYQPGSTLFLTLFQYYACPPDNSILGIGYASVPAPPANVPLALRVLTEYCGFMDPRKALEALPTDIPMADLGEALQAVLVNILDNKFKASISKALNTAEHTRIEERRQAVQGIKVVVNYDSYCATCGKKIGNSAFVRFVDAEKNNQIIYAARVVIMSEEKNDRCALQA</sequence>
<dbReference type="Proteomes" id="UP001558632">
    <property type="component" value="Unassembled WGS sequence"/>
</dbReference>
<feature type="domain" description="CNH" evidence="5">
    <location>
        <begin position="15"/>
        <end position="314"/>
    </location>
</feature>
<comment type="caution">
    <text evidence="6">The sequence shown here is derived from an EMBL/GenBank/DDBJ whole genome shotgun (WGS) entry which is preliminary data.</text>
</comment>
<dbReference type="InterPro" id="IPR001180">
    <property type="entry name" value="CNH_dom"/>
</dbReference>
<dbReference type="InterPro" id="IPR019453">
    <property type="entry name" value="VPS39/TGFA1_Znf"/>
</dbReference>
<dbReference type="PROSITE" id="PS50219">
    <property type="entry name" value="CNH"/>
    <property type="match status" value="1"/>
</dbReference>
<evidence type="ECO:0000256" key="2">
    <source>
        <dbReference type="ARBA" id="ARBA00023136"/>
    </source>
</evidence>
<proteinExistence type="inferred from homology"/>
<dbReference type="PANTHER" id="PTHR12894:SF49">
    <property type="entry name" value="VAM6_VPS39-LIKE PROTEIN"/>
    <property type="match status" value="1"/>
</dbReference>